<keyword evidence="7" id="KW-1185">Reference proteome</keyword>
<dbReference type="PIRSF" id="PIRSF005739">
    <property type="entry name" value="O-mtase"/>
    <property type="match status" value="1"/>
</dbReference>
<evidence type="ECO:0000256" key="2">
    <source>
        <dbReference type="ARBA" id="ARBA00022679"/>
    </source>
</evidence>
<name>A0A929FZG2_9PSEU</name>
<dbReference type="InterPro" id="IPR029063">
    <property type="entry name" value="SAM-dependent_MTases_sf"/>
</dbReference>
<evidence type="ECO:0000313" key="6">
    <source>
        <dbReference type="EMBL" id="MBE9374540.1"/>
    </source>
</evidence>
<dbReference type="Gene3D" id="3.40.50.150">
    <property type="entry name" value="Vaccinia Virus protein VP39"/>
    <property type="match status" value="1"/>
</dbReference>
<dbReference type="EMBL" id="JADEYC010000014">
    <property type="protein sequence ID" value="MBE9374540.1"/>
    <property type="molecule type" value="Genomic_DNA"/>
</dbReference>
<dbReference type="Pfam" id="PF00891">
    <property type="entry name" value="Methyltransf_2"/>
    <property type="match status" value="1"/>
</dbReference>
<dbReference type="GO" id="GO:0032259">
    <property type="term" value="P:methylation"/>
    <property type="evidence" value="ECO:0007669"/>
    <property type="project" value="UniProtKB-KW"/>
</dbReference>
<dbReference type="PANTHER" id="PTHR43712">
    <property type="entry name" value="PUTATIVE (AFU_ORTHOLOGUE AFUA_4G14580)-RELATED"/>
    <property type="match status" value="1"/>
</dbReference>
<gene>
    <name evidence="6" type="ORF">IQ251_08775</name>
</gene>
<dbReference type="Proteomes" id="UP000598360">
    <property type="component" value="Unassembled WGS sequence"/>
</dbReference>
<keyword evidence="1 6" id="KW-0489">Methyltransferase</keyword>
<evidence type="ECO:0000256" key="3">
    <source>
        <dbReference type="ARBA" id="ARBA00022691"/>
    </source>
</evidence>
<feature type="domain" description="O-methyltransferase C-terminal" evidence="4">
    <location>
        <begin position="99"/>
        <end position="301"/>
    </location>
</feature>
<protein>
    <submittedName>
        <fullName evidence="6">SAM-dependent methyltransferase</fullName>
    </submittedName>
</protein>
<evidence type="ECO:0000259" key="4">
    <source>
        <dbReference type="Pfam" id="PF00891"/>
    </source>
</evidence>
<accession>A0A929FZG2</accession>
<evidence type="ECO:0000259" key="5">
    <source>
        <dbReference type="Pfam" id="PF08100"/>
    </source>
</evidence>
<dbReference type="AlphaFoldDB" id="A0A929FZG2"/>
<feature type="domain" description="O-methyltransferase dimerisation" evidence="5">
    <location>
        <begin position="7"/>
        <end position="62"/>
    </location>
</feature>
<dbReference type="Pfam" id="PF08100">
    <property type="entry name" value="Dimerisation"/>
    <property type="match status" value="1"/>
</dbReference>
<dbReference type="InterPro" id="IPR036390">
    <property type="entry name" value="WH_DNA-bd_sf"/>
</dbReference>
<keyword evidence="3" id="KW-0949">S-adenosyl-L-methionine</keyword>
<comment type="caution">
    <text evidence="6">The sequence shown here is derived from an EMBL/GenBank/DDBJ whole genome shotgun (WGS) entry which is preliminary data.</text>
</comment>
<reference evidence="6" key="1">
    <citation type="submission" date="2020-10" db="EMBL/GenBank/DDBJ databases">
        <title>Diversity and distribution of actinomycetes associated with coral in the coast of Hainan.</title>
        <authorList>
            <person name="Li F."/>
        </authorList>
    </citation>
    <scope>NUCLEOTIDE SEQUENCE</scope>
    <source>
        <strain evidence="6">HNM0983</strain>
    </source>
</reference>
<dbReference type="GO" id="GO:0046983">
    <property type="term" value="F:protein dimerization activity"/>
    <property type="evidence" value="ECO:0007669"/>
    <property type="project" value="InterPro"/>
</dbReference>
<dbReference type="SUPFAM" id="SSF46785">
    <property type="entry name" value="Winged helix' DNA-binding domain"/>
    <property type="match status" value="1"/>
</dbReference>
<dbReference type="InterPro" id="IPR036388">
    <property type="entry name" value="WH-like_DNA-bd_sf"/>
</dbReference>
<dbReference type="GO" id="GO:0008171">
    <property type="term" value="F:O-methyltransferase activity"/>
    <property type="evidence" value="ECO:0007669"/>
    <property type="project" value="InterPro"/>
</dbReference>
<dbReference type="Gene3D" id="1.10.287.1350">
    <property type="match status" value="1"/>
</dbReference>
<evidence type="ECO:0000313" key="7">
    <source>
        <dbReference type="Proteomes" id="UP000598360"/>
    </source>
</evidence>
<sequence>MADLATPLTIRTVATLGVADVVRDGPVAAADIAGRCGAEADALARVLRFLVQRGIFTEPERDVFGPNEGSDALRRDAPGGLQPWLDLDGAVGRADLAFVELVEQVRGHHRAYPAAFGRSFWEDLGSSPQLSDSFDSLMETKAQGIAPAVAIAHPWSAYVRIADVGGGKGVLLAEILKANPGTSGVLLDLRGPAQHATEYFAEQGVAERTDVVVANFFEPLTITADAVVLCDVLGDWDDADAVQILRNCAPAAGAHGRVLIVEFLADSELMQTFTELDLRMMVYVGGRMRGLDGMQHLAERAWLTVEDVTPLDNGYAIIECRRTPADDPPR</sequence>
<dbReference type="InterPro" id="IPR016461">
    <property type="entry name" value="COMT-like"/>
</dbReference>
<dbReference type="InterPro" id="IPR001077">
    <property type="entry name" value="COMT_C"/>
</dbReference>
<proteinExistence type="predicted"/>
<evidence type="ECO:0000256" key="1">
    <source>
        <dbReference type="ARBA" id="ARBA00022603"/>
    </source>
</evidence>
<dbReference type="InterPro" id="IPR012967">
    <property type="entry name" value="COMT_dimerisation"/>
</dbReference>
<dbReference type="Gene3D" id="1.10.10.10">
    <property type="entry name" value="Winged helix-like DNA-binding domain superfamily/Winged helix DNA-binding domain"/>
    <property type="match status" value="1"/>
</dbReference>
<dbReference type="PROSITE" id="PS51683">
    <property type="entry name" value="SAM_OMT_II"/>
    <property type="match status" value="1"/>
</dbReference>
<organism evidence="6 7">
    <name type="scientific">Saccharopolyspora montiporae</name>
    <dbReference type="NCBI Taxonomy" id="2781240"/>
    <lineage>
        <taxon>Bacteria</taxon>
        <taxon>Bacillati</taxon>
        <taxon>Actinomycetota</taxon>
        <taxon>Actinomycetes</taxon>
        <taxon>Pseudonocardiales</taxon>
        <taxon>Pseudonocardiaceae</taxon>
        <taxon>Saccharopolyspora</taxon>
    </lineage>
</organism>
<keyword evidence="2" id="KW-0808">Transferase</keyword>
<dbReference type="CDD" id="cd02440">
    <property type="entry name" value="AdoMet_MTases"/>
    <property type="match status" value="1"/>
</dbReference>
<dbReference type="SUPFAM" id="SSF53335">
    <property type="entry name" value="S-adenosyl-L-methionine-dependent methyltransferases"/>
    <property type="match status" value="1"/>
</dbReference>
<dbReference type="PANTHER" id="PTHR43712:SF2">
    <property type="entry name" value="O-METHYLTRANSFERASE CICE"/>
    <property type="match status" value="1"/>
</dbReference>